<name>A0A3N1VTC3_9BACT</name>
<dbReference type="EMBL" id="RJVA01000002">
    <property type="protein sequence ID" value="ROR03442.1"/>
    <property type="molecule type" value="Genomic_DNA"/>
</dbReference>
<sequence length="136" mass="14770">MRSRIEEALVLKYPPVAVLHTDEKPDRALQFKDGRWGSVVALLMGAARGRPAAFDRKTFGCPGGGTGLGFGNRYVDFPGGIEYFLSTGNPEFSAGEAGKALFNTVSALVARRTRPMRTNMRSTVGTPKEMGSMRTR</sequence>
<organism evidence="1 2">
    <name type="scientific">Desulfosoma caldarium</name>
    <dbReference type="NCBI Taxonomy" id="610254"/>
    <lineage>
        <taxon>Bacteria</taxon>
        <taxon>Pseudomonadati</taxon>
        <taxon>Thermodesulfobacteriota</taxon>
        <taxon>Syntrophobacteria</taxon>
        <taxon>Syntrophobacterales</taxon>
        <taxon>Syntrophobacteraceae</taxon>
        <taxon>Desulfosoma</taxon>
    </lineage>
</organism>
<comment type="caution">
    <text evidence="1">The sequence shown here is derived from an EMBL/GenBank/DDBJ whole genome shotgun (WGS) entry which is preliminary data.</text>
</comment>
<dbReference type="InterPro" id="IPR003748">
    <property type="entry name" value="DUF169"/>
</dbReference>
<proteinExistence type="predicted"/>
<dbReference type="AlphaFoldDB" id="A0A3N1VTC3"/>
<dbReference type="RefSeq" id="WP_123288676.1">
    <property type="nucleotide sequence ID" value="NZ_RJVA01000002.1"/>
</dbReference>
<dbReference type="Pfam" id="PF02596">
    <property type="entry name" value="DUF169"/>
    <property type="match status" value="1"/>
</dbReference>
<dbReference type="OrthoDB" id="9779322at2"/>
<evidence type="ECO:0000313" key="2">
    <source>
        <dbReference type="Proteomes" id="UP000276223"/>
    </source>
</evidence>
<evidence type="ECO:0000313" key="1">
    <source>
        <dbReference type="EMBL" id="ROR03442.1"/>
    </source>
</evidence>
<protein>
    <submittedName>
        <fullName evidence="1">COG2043 family uncharacterized protein</fullName>
    </submittedName>
</protein>
<keyword evidence="2" id="KW-1185">Reference proteome</keyword>
<accession>A0A3N1VTC3</accession>
<gene>
    <name evidence="1" type="ORF">EDC27_0108</name>
</gene>
<reference evidence="1 2" key="1">
    <citation type="submission" date="2018-11" db="EMBL/GenBank/DDBJ databases">
        <title>Genomic Encyclopedia of Type Strains, Phase IV (KMG-IV): sequencing the most valuable type-strain genomes for metagenomic binning, comparative biology and taxonomic classification.</title>
        <authorList>
            <person name="Goeker M."/>
        </authorList>
    </citation>
    <scope>NUCLEOTIDE SEQUENCE [LARGE SCALE GENOMIC DNA]</scope>
    <source>
        <strain evidence="1 2">DSM 22027</strain>
    </source>
</reference>
<dbReference type="Proteomes" id="UP000276223">
    <property type="component" value="Unassembled WGS sequence"/>
</dbReference>